<organism evidence="2">
    <name type="scientific">Rhipicephalus zambeziensis</name>
    <dbReference type="NCBI Taxonomy" id="60191"/>
    <lineage>
        <taxon>Eukaryota</taxon>
        <taxon>Metazoa</taxon>
        <taxon>Ecdysozoa</taxon>
        <taxon>Arthropoda</taxon>
        <taxon>Chelicerata</taxon>
        <taxon>Arachnida</taxon>
        <taxon>Acari</taxon>
        <taxon>Parasitiformes</taxon>
        <taxon>Ixodida</taxon>
        <taxon>Ixodoidea</taxon>
        <taxon>Ixodidae</taxon>
        <taxon>Rhipicephalinae</taxon>
        <taxon>Rhipicephalus</taxon>
        <taxon>Rhipicephalus</taxon>
    </lineage>
</organism>
<dbReference type="EMBL" id="GFPF01003305">
    <property type="protein sequence ID" value="MAA14451.1"/>
    <property type="molecule type" value="Transcribed_RNA"/>
</dbReference>
<evidence type="ECO:0000256" key="1">
    <source>
        <dbReference type="SAM" id="MobiDB-lite"/>
    </source>
</evidence>
<reference evidence="2" key="1">
    <citation type="journal article" date="2017" name="Parasit. Vectors">
        <title>Sialotranscriptomics of Rhipicephalus zambeziensis reveals intricate expression profiles of secretory proteins and suggests tight temporal transcriptional regulation during blood-feeding.</title>
        <authorList>
            <person name="de Castro M.H."/>
            <person name="de Klerk D."/>
            <person name="Pienaar R."/>
            <person name="Rees D.J.G."/>
            <person name="Mans B.J."/>
        </authorList>
    </citation>
    <scope>NUCLEOTIDE SEQUENCE</scope>
    <source>
        <tissue evidence="2">Salivary glands</tissue>
    </source>
</reference>
<feature type="compositionally biased region" description="Polar residues" evidence="1">
    <location>
        <begin position="248"/>
        <end position="271"/>
    </location>
</feature>
<feature type="region of interest" description="Disordered" evidence="1">
    <location>
        <begin position="183"/>
        <end position="279"/>
    </location>
</feature>
<evidence type="ECO:0000313" key="2">
    <source>
        <dbReference type="EMBL" id="MAA14451.1"/>
    </source>
</evidence>
<dbReference type="AlphaFoldDB" id="A0A224YIW0"/>
<proteinExistence type="predicted"/>
<accession>A0A224YIW0</accession>
<feature type="compositionally biased region" description="Low complexity" evidence="1">
    <location>
        <begin position="190"/>
        <end position="199"/>
    </location>
</feature>
<feature type="compositionally biased region" description="Low complexity" evidence="1">
    <location>
        <begin position="234"/>
        <end position="247"/>
    </location>
</feature>
<sequence>MATAVRQGSETVYYLDAAQLKAQQAVGGTCGAGGICIPAQGPSGRAKKGVYRVVPSSSPLQAERVYEQVGGATFAGGLQCDSCPPLCRQRKVAQPDDCRYTVAAEPQVMRVVPRGKNFYLEDVKPAPQQPWKSSAKSTRQKLPNVMQIVEDRDWYNVDEDTEYDVAVEPEACRECLEELMRRRRSPEPEPAVVSSPVYVTKAPKSKRSQSRRIASPSPQRVSSRGPTPTSSPQRASSRGPMPSSSPRCTTCSDCQSTYSTVRSISKPNTARSRSRKWYD</sequence>
<protein>
    <submittedName>
        <fullName evidence="2">Uncharacterized protein</fullName>
    </submittedName>
</protein>
<name>A0A224YIW0_9ACAR</name>
<feature type="compositionally biased region" description="Polar residues" evidence="1">
    <location>
        <begin position="216"/>
        <end position="233"/>
    </location>
</feature>